<keyword evidence="3" id="KW-1185">Reference proteome</keyword>
<protein>
    <submittedName>
        <fullName evidence="2">Uncharacterized protein</fullName>
    </submittedName>
</protein>
<evidence type="ECO:0000313" key="3">
    <source>
        <dbReference type="Proteomes" id="UP001187192"/>
    </source>
</evidence>
<evidence type="ECO:0000313" key="2">
    <source>
        <dbReference type="EMBL" id="GMN62697.1"/>
    </source>
</evidence>
<comment type="caution">
    <text evidence="2">The sequence shown here is derived from an EMBL/GenBank/DDBJ whole genome shotgun (WGS) entry which is preliminary data.</text>
</comment>
<feature type="compositionally biased region" description="Low complexity" evidence="1">
    <location>
        <begin position="63"/>
        <end position="73"/>
    </location>
</feature>
<dbReference type="AlphaFoldDB" id="A0AA88DVN7"/>
<name>A0AA88DVN7_FICCA</name>
<reference evidence="2" key="1">
    <citation type="submission" date="2023-07" db="EMBL/GenBank/DDBJ databases">
        <title>draft genome sequence of fig (Ficus carica).</title>
        <authorList>
            <person name="Takahashi T."/>
            <person name="Nishimura K."/>
        </authorList>
    </citation>
    <scope>NUCLEOTIDE SEQUENCE</scope>
</reference>
<organism evidence="2 3">
    <name type="scientific">Ficus carica</name>
    <name type="common">Common fig</name>
    <dbReference type="NCBI Taxonomy" id="3494"/>
    <lineage>
        <taxon>Eukaryota</taxon>
        <taxon>Viridiplantae</taxon>
        <taxon>Streptophyta</taxon>
        <taxon>Embryophyta</taxon>
        <taxon>Tracheophyta</taxon>
        <taxon>Spermatophyta</taxon>
        <taxon>Magnoliopsida</taxon>
        <taxon>eudicotyledons</taxon>
        <taxon>Gunneridae</taxon>
        <taxon>Pentapetalae</taxon>
        <taxon>rosids</taxon>
        <taxon>fabids</taxon>
        <taxon>Rosales</taxon>
        <taxon>Moraceae</taxon>
        <taxon>Ficeae</taxon>
        <taxon>Ficus</taxon>
    </lineage>
</organism>
<proteinExistence type="predicted"/>
<evidence type="ECO:0000256" key="1">
    <source>
        <dbReference type="SAM" id="MobiDB-lite"/>
    </source>
</evidence>
<feature type="region of interest" description="Disordered" evidence="1">
    <location>
        <begin position="43"/>
        <end position="94"/>
    </location>
</feature>
<dbReference type="EMBL" id="BTGU01000133">
    <property type="protein sequence ID" value="GMN62697.1"/>
    <property type="molecule type" value="Genomic_DNA"/>
</dbReference>
<accession>A0AA88DVN7</accession>
<gene>
    <name evidence="2" type="ORF">TIFTF001_031779</name>
</gene>
<sequence>MGRGSFPFEPVHRNDLGDLFEYGFRPIVGVIQESVFFTRIGSKPIASKSRPSNNTSIMPSPPSSNGNPSASPDPDQRFVPVSRTMEEGPINQDMLRVPAYEQLSVYIQSSCD</sequence>
<dbReference type="Proteomes" id="UP001187192">
    <property type="component" value="Unassembled WGS sequence"/>
</dbReference>